<dbReference type="OrthoDB" id="5576752at2759"/>
<dbReference type="GO" id="GO:0005743">
    <property type="term" value="C:mitochondrial inner membrane"/>
    <property type="evidence" value="ECO:0007669"/>
    <property type="project" value="UniProtKB-SubCell"/>
</dbReference>
<proteinExistence type="inferred from homology"/>
<gene>
    <name evidence="11" type="ORF">CPB84DRAFT_1086567</name>
</gene>
<evidence type="ECO:0000256" key="8">
    <source>
        <dbReference type="ARBA" id="ARBA00023186"/>
    </source>
</evidence>
<evidence type="ECO:0000256" key="1">
    <source>
        <dbReference type="ARBA" id="ARBA00004434"/>
    </source>
</evidence>
<evidence type="ECO:0000256" key="7">
    <source>
        <dbReference type="ARBA" id="ARBA00023136"/>
    </source>
</evidence>
<evidence type="ECO:0000256" key="6">
    <source>
        <dbReference type="ARBA" id="ARBA00023128"/>
    </source>
</evidence>
<comment type="similarity">
    <text evidence="2">Belongs to the CBP4 family.</text>
</comment>
<feature type="transmembrane region" description="Helical" evidence="10">
    <location>
        <begin position="6"/>
        <end position="27"/>
    </location>
</feature>
<keyword evidence="3 10" id="KW-0812">Transmembrane</keyword>
<accession>A0A9P5NWT8</accession>
<keyword evidence="8" id="KW-0143">Chaperone</keyword>
<comment type="caution">
    <text evidence="11">The sequence shown here is derived from an EMBL/GenBank/DDBJ whole genome shotgun (WGS) entry which is preliminary data.</text>
</comment>
<keyword evidence="6" id="KW-0496">Mitochondrion</keyword>
<protein>
    <submittedName>
        <fullName evidence="11">Uncharacterized protein</fullName>
    </submittedName>
</protein>
<evidence type="ECO:0000256" key="10">
    <source>
        <dbReference type="SAM" id="Phobius"/>
    </source>
</evidence>
<evidence type="ECO:0000256" key="3">
    <source>
        <dbReference type="ARBA" id="ARBA00022692"/>
    </source>
</evidence>
<evidence type="ECO:0000256" key="9">
    <source>
        <dbReference type="ARBA" id="ARBA00025413"/>
    </source>
</evidence>
<keyword evidence="7 10" id="KW-0472">Membrane</keyword>
<keyword evidence="5 10" id="KW-1133">Transmembrane helix</keyword>
<dbReference type="Pfam" id="PF07960">
    <property type="entry name" value="CBP4"/>
    <property type="match status" value="1"/>
</dbReference>
<organism evidence="11 12">
    <name type="scientific">Gymnopilus junonius</name>
    <name type="common">Spectacular rustgill mushroom</name>
    <name type="synonym">Gymnopilus spectabilis subsp. junonius</name>
    <dbReference type="NCBI Taxonomy" id="109634"/>
    <lineage>
        <taxon>Eukaryota</taxon>
        <taxon>Fungi</taxon>
        <taxon>Dikarya</taxon>
        <taxon>Basidiomycota</taxon>
        <taxon>Agaricomycotina</taxon>
        <taxon>Agaricomycetes</taxon>
        <taxon>Agaricomycetidae</taxon>
        <taxon>Agaricales</taxon>
        <taxon>Agaricineae</taxon>
        <taxon>Hymenogastraceae</taxon>
        <taxon>Gymnopilus</taxon>
    </lineage>
</organism>
<evidence type="ECO:0000313" key="12">
    <source>
        <dbReference type="Proteomes" id="UP000724874"/>
    </source>
</evidence>
<dbReference type="EMBL" id="JADNYJ010000005">
    <property type="protein sequence ID" value="KAF8911137.1"/>
    <property type="molecule type" value="Genomic_DNA"/>
</dbReference>
<dbReference type="AlphaFoldDB" id="A0A9P5NWT8"/>
<evidence type="ECO:0000313" key="11">
    <source>
        <dbReference type="EMBL" id="KAF8911137.1"/>
    </source>
</evidence>
<sequence>MSTLATFPWVRFTGFTLCLMGVGYGLMKATTPTEHQLYNEMAPDLRRKVDALRAAREGRDTEMKKQVDLQVTAQNEPEAAKPIWAERPCDRK</sequence>
<dbReference type="Proteomes" id="UP000724874">
    <property type="component" value="Unassembled WGS sequence"/>
</dbReference>
<comment type="function">
    <text evidence="9">Essential for the assembly of ubiquinol-cytochrome c reductase. It has a direct effect on the correct occurrence of the Rieske protein, core 4, core 5 and apocytochrome b.</text>
</comment>
<reference evidence="11" key="1">
    <citation type="submission" date="2020-11" db="EMBL/GenBank/DDBJ databases">
        <authorList>
            <consortium name="DOE Joint Genome Institute"/>
            <person name="Ahrendt S."/>
            <person name="Riley R."/>
            <person name="Andreopoulos W."/>
            <person name="LaButti K."/>
            <person name="Pangilinan J."/>
            <person name="Ruiz-duenas F.J."/>
            <person name="Barrasa J.M."/>
            <person name="Sanchez-Garcia M."/>
            <person name="Camarero S."/>
            <person name="Miyauchi S."/>
            <person name="Serrano A."/>
            <person name="Linde D."/>
            <person name="Babiker R."/>
            <person name="Drula E."/>
            <person name="Ayuso-Fernandez I."/>
            <person name="Pacheco R."/>
            <person name="Padilla G."/>
            <person name="Ferreira P."/>
            <person name="Barriuso J."/>
            <person name="Kellner H."/>
            <person name="Castanera R."/>
            <person name="Alfaro M."/>
            <person name="Ramirez L."/>
            <person name="Pisabarro A.G."/>
            <person name="Kuo A."/>
            <person name="Tritt A."/>
            <person name="Lipzen A."/>
            <person name="He G."/>
            <person name="Yan M."/>
            <person name="Ng V."/>
            <person name="Cullen D."/>
            <person name="Martin F."/>
            <person name="Rosso M.-N."/>
            <person name="Henrissat B."/>
            <person name="Hibbett D."/>
            <person name="Martinez A.T."/>
            <person name="Grigoriev I.V."/>
        </authorList>
    </citation>
    <scope>NUCLEOTIDE SEQUENCE</scope>
    <source>
        <strain evidence="11">AH 44721</strain>
    </source>
</reference>
<keyword evidence="4" id="KW-0999">Mitochondrion inner membrane</keyword>
<comment type="subcellular location">
    <subcellularLocation>
        <location evidence="1">Mitochondrion inner membrane</location>
        <topology evidence="1">Single-pass membrane protein</topology>
    </subcellularLocation>
</comment>
<keyword evidence="12" id="KW-1185">Reference proteome</keyword>
<evidence type="ECO:0000256" key="2">
    <source>
        <dbReference type="ARBA" id="ARBA00006780"/>
    </source>
</evidence>
<name>A0A9P5NWT8_GYMJU</name>
<evidence type="ECO:0000256" key="4">
    <source>
        <dbReference type="ARBA" id="ARBA00022792"/>
    </source>
</evidence>
<evidence type="ECO:0000256" key="5">
    <source>
        <dbReference type="ARBA" id="ARBA00022989"/>
    </source>
</evidence>
<dbReference type="InterPro" id="IPR012420">
    <property type="entry name" value="Cbp4"/>
</dbReference>